<feature type="domain" description="Trimeric autotransporter adhesin Trp ring" evidence="1">
    <location>
        <begin position="120"/>
        <end position="173"/>
    </location>
</feature>
<dbReference type="HOGENOM" id="CLU_751270_0_0_4"/>
<dbReference type="Gene3D" id="2.20.25.140">
    <property type="match status" value="1"/>
</dbReference>
<dbReference type="SUPFAM" id="SSF101999">
    <property type="entry name" value="Trimeric adhesin"/>
    <property type="match status" value="2"/>
</dbReference>
<evidence type="ECO:0000313" key="3">
    <source>
        <dbReference type="Proteomes" id="UP000004105"/>
    </source>
</evidence>
<evidence type="ECO:0000313" key="2">
    <source>
        <dbReference type="EMBL" id="EGF04938.1"/>
    </source>
</evidence>
<name>F2BGV3_9NEIS</name>
<feature type="non-terminal residue" evidence="2">
    <location>
        <position position="1"/>
    </location>
</feature>
<gene>
    <name evidence="2" type="ORF">HMPREF9123_2960</name>
</gene>
<keyword evidence="3" id="KW-1185">Reference proteome</keyword>
<dbReference type="Pfam" id="PF18669">
    <property type="entry name" value="Trp_ring"/>
    <property type="match status" value="1"/>
</dbReference>
<dbReference type="EMBL" id="AFAY01000061">
    <property type="protein sequence ID" value="EGF04938.1"/>
    <property type="molecule type" value="Genomic_DNA"/>
</dbReference>
<dbReference type="Proteomes" id="UP000004105">
    <property type="component" value="Unassembled WGS sequence"/>
</dbReference>
<reference evidence="2 3" key="1">
    <citation type="submission" date="2011-02" db="EMBL/GenBank/DDBJ databases">
        <authorList>
            <person name="Muzny D."/>
            <person name="Qin X."/>
            <person name="Deng J."/>
            <person name="Jiang H."/>
            <person name="Liu Y."/>
            <person name="Qu J."/>
            <person name="Song X.-Z."/>
            <person name="Zhang L."/>
            <person name="Thornton R."/>
            <person name="Coyle M."/>
            <person name="Francisco L."/>
            <person name="Jackson L."/>
            <person name="Javaid M."/>
            <person name="Korchina V."/>
            <person name="Kovar C."/>
            <person name="Mata R."/>
            <person name="Mathew T."/>
            <person name="Ngo R."/>
            <person name="Nguyen L."/>
            <person name="Nguyen N."/>
            <person name="Okwuonu G."/>
            <person name="Ongeri F."/>
            <person name="Pham C."/>
            <person name="Simmons D."/>
            <person name="Wilczek-Boney K."/>
            <person name="Hale W."/>
            <person name="Jakkamsetti A."/>
            <person name="Pham P."/>
            <person name="Ruth R."/>
            <person name="San Lucas F."/>
            <person name="Warren J."/>
            <person name="Zhang J."/>
            <person name="Zhao Z."/>
            <person name="Zhou C."/>
            <person name="Zhu D."/>
            <person name="Lee S."/>
            <person name="Bess C."/>
            <person name="Blankenburg K."/>
            <person name="Forbes L."/>
            <person name="Fu Q."/>
            <person name="Gubbala S."/>
            <person name="Hirani K."/>
            <person name="Jayaseelan J.C."/>
            <person name="Lara F."/>
            <person name="Munidasa M."/>
            <person name="Palculict T."/>
            <person name="Patil S."/>
            <person name="Pu L.-L."/>
            <person name="Saada N."/>
            <person name="Tang L."/>
            <person name="Weissenberger G."/>
            <person name="Zhu Y."/>
            <person name="Hemphill L."/>
            <person name="Shang Y."/>
            <person name="Youmans B."/>
            <person name="Ayvaz T."/>
            <person name="Ross M."/>
            <person name="Santibanez J."/>
            <person name="Aqrawi P."/>
            <person name="Gross S."/>
            <person name="Joshi V."/>
            <person name="Fowler G."/>
            <person name="Nazareth L."/>
            <person name="Reid J."/>
            <person name="Worley K."/>
            <person name="Petrosino J."/>
            <person name="Highlander S."/>
            <person name="Gibbs R."/>
        </authorList>
    </citation>
    <scope>NUCLEOTIDE SEQUENCE [LARGE SCALE GENOMIC DNA]</scope>
    <source>
        <strain evidence="2 3">ATCC BAA-1200</strain>
    </source>
</reference>
<dbReference type="InterPro" id="IPR040482">
    <property type="entry name" value="Trp_ring"/>
</dbReference>
<dbReference type="Gene3D" id="3.90.1780.10">
    <property type="entry name" value="Trimeric adhesin"/>
    <property type="match status" value="2"/>
</dbReference>
<dbReference type="AlphaFoldDB" id="F2BGV3"/>
<proteinExistence type="predicted"/>
<sequence>DAAKLSDNNIGVVANGTDGLNVKLAKELKDLTSAEFKDAAGNVTKVGGNGVTITPKAAGKKPVSLTSNGLNNGGNTVTGVGSALNLYPAGTPKTAGLLDLSNLSADQKASAATAGDLANMGWVVSSDKTTGNESQAFSGQVKNAGEVEFVGTGAANVSAKTVNGKHTVTVGVDSASIADSIAQPVVYTKADGSKAYKRGNKFYDAQTGGNEIQPADVIASMNNAAGSTTAPMTLANVKDNLKDAANGKAVSTLAGGSRADLTKGKGGSNAATVNDVLNAGFTVQGNGVAKDFVTHGDTVNFANGQGTVAKVESKDGVTKVSFDTPMQYVDNTGRASTDPTNTVSLVGKDSGKPVQVKNVAAGTLSNTST</sequence>
<accession>F2BGV3</accession>
<dbReference type="InterPro" id="IPR037174">
    <property type="entry name" value="Trimeric_adhesin"/>
</dbReference>
<organism evidence="2 3">
    <name type="scientific">Neisseria bacilliformis ATCC BAA-1200</name>
    <dbReference type="NCBI Taxonomy" id="888742"/>
    <lineage>
        <taxon>Bacteria</taxon>
        <taxon>Pseudomonadati</taxon>
        <taxon>Pseudomonadota</taxon>
        <taxon>Betaproteobacteria</taxon>
        <taxon>Neisseriales</taxon>
        <taxon>Neisseriaceae</taxon>
        <taxon>Neisseria</taxon>
    </lineage>
</organism>
<comment type="caution">
    <text evidence="2">The sequence shown here is derived from an EMBL/GenBank/DDBJ whole genome shotgun (WGS) entry which is preliminary data.</text>
</comment>
<feature type="non-terminal residue" evidence="2">
    <location>
        <position position="369"/>
    </location>
</feature>
<protein>
    <recommendedName>
        <fullName evidence="1">Trimeric autotransporter adhesin Trp ring domain-containing protein</fullName>
    </recommendedName>
</protein>
<evidence type="ECO:0000259" key="1">
    <source>
        <dbReference type="Pfam" id="PF18669"/>
    </source>
</evidence>